<keyword evidence="4" id="KW-1185">Reference proteome</keyword>
<feature type="transmembrane region" description="Helical" evidence="2">
    <location>
        <begin position="191"/>
        <end position="211"/>
    </location>
</feature>
<dbReference type="EMBL" id="MU069943">
    <property type="protein sequence ID" value="KAF5831504.1"/>
    <property type="molecule type" value="Genomic_DNA"/>
</dbReference>
<evidence type="ECO:0000313" key="3">
    <source>
        <dbReference type="EMBL" id="KAF5831504.1"/>
    </source>
</evidence>
<sequence length="547" mass="59280">MNATKRRKAVPVMQNYLRFLITGAPAQWSEAKATTADYRQWAWHVHHKGALRVCAVLSVVIMFLYLRAIEDTPLKLQICGMILLAVFMAVLTVNRLPLPAPAAANWARQAIMLFSVLQCMVTINVAVGARTPGRSLILFCPWWLDVATNLVVDVPCLALGDMRVKSWLVFLCMHVAVGVPFYVSVQGYSLPLAIFKAAVIQGLSLIAYTAIERPMCATYMRHFAETSRQGGAALEGSLWSSNEQEHQEQQKSEGHRRLAMWVAGSSKSADPPPPRFQCKVWSSDPEPLSPSNVSSCSPCKAAAEQPAVGPADVQEGHGDLPGCFAKGSADVQEEHAGGSAGLQEGHGEGHDDVLVGQKEGYGDVQHTGACVELAAAEAAQLPTGWALDLPQKGPVDLAHRGAKNPADLARRAAGTPDAWSADKRQYVSNLRRSTVSIKLRSSFGPEKLSPEAPSRLTQRVASSFPGMMVVDVAVRRGCIVLSMDVCELQRIAQQKGEGQAHGLSQDEMMQVGRVWKARSCNGSRSRGVRARQIGRVCEAHLHHAEHG</sequence>
<name>A0ABQ7GA70_DUNSA</name>
<feature type="transmembrane region" description="Helical" evidence="2">
    <location>
        <begin position="74"/>
        <end position="98"/>
    </location>
</feature>
<proteinExistence type="predicted"/>
<feature type="transmembrane region" description="Helical" evidence="2">
    <location>
        <begin position="49"/>
        <end position="68"/>
    </location>
</feature>
<feature type="transmembrane region" description="Helical" evidence="2">
    <location>
        <begin position="110"/>
        <end position="129"/>
    </location>
</feature>
<accession>A0ABQ7GA70</accession>
<evidence type="ECO:0000313" key="4">
    <source>
        <dbReference type="Proteomes" id="UP000815325"/>
    </source>
</evidence>
<keyword evidence="2" id="KW-0472">Membrane</keyword>
<dbReference type="Proteomes" id="UP000815325">
    <property type="component" value="Unassembled WGS sequence"/>
</dbReference>
<evidence type="ECO:0000256" key="2">
    <source>
        <dbReference type="SAM" id="Phobius"/>
    </source>
</evidence>
<evidence type="ECO:0000256" key="1">
    <source>
        <dbReference type="SAM" id="MobiDB-lite"/>
    </source>
</evidence>
<keyword evidence="2" id="KW-1133">Transmembrane helix</keyword>
<keyword evidence="2" id="KW-0812">Transmembrane</keyword>
<organism evidence="3 4">
    <name type="scientific">Dunaliella salina</name>
    <name type="common">Green alga</name>
    <name type="synonym">Protococcus salinus</name>
    <dbReference type="NCBI Taxonomy" id="3046"/>
    <lineage>
        <taxon>Eukaryota</taxon>
        <taxon>Viridiplantae</taxon>
        <taxon>Chlorophyta</taxon>
        <taxon>core chlorophytes</taxon>
        <taxon>Chlorophyceae</taxon>
        <taxon>CS clade</taxon>
        <taxon>Chlamydomonadales</taxon>
        <taxon>Dunaliellaceae</taxon>
        <taxon>Dunaliella</taxon>
    </lineage>
</organism>
<gene>
    <name evidence="3" type="ORF">DUNSADRAFT_13035</name>
</gene>
<protein>
    <submittedName>
        <fullName evidence="3">Uncharacterized protein</fullName>
    </submittedName>
</protein>
<comment type="caution">
    <text evidence="3">The sequence shown here is derived from an EMBL/GenBank/DDBJ whole genome shotgun (WGS) entry which is preliminary data.</text>
</comment>
<feature type="region of interest" description="Disordered" evidence="1">
    <location>
        <begin position="264"/>
        <end position="289"/>
    </location>
</feature>
<feature type="transmembrane region" description="Helical" evidence="2">
    <location>
        <begin position="167"/>
        <end position="185"/>
    </location>
</feature>
<reference evidence="3" key="1">
    <citation type="submission" date="2017-08" db="EMBL/GenBank/DDBJ databases">
        <authorList>
            <person name="Polle J.E."/>
            <person name="Barry K."/>
            <person name="Cushman J."/>
            <person name="Schmutz J."/>
            <person name="Tran D."/>
            <person name="Hathwaick L.T."/>
            <person name="Yim W.C."/>
            <person name="Jenkins J."/>
            <person name="Mckie-Krisberg Z.M."/>
            <person name="Prochnik S."/>
            <person name="Lindquist E."/>
            <person name="Dockter R.B."/>
            <person name="Adam C."/>
            <person name="Molina H."/>
            <person name="Bunkerborg J."/>
            <person name="Jin E."/>
            <person name="Buchheim M."/>
            <person name="Magnuson J."/>
        </authorList>
    </citation>
    <scope>NUCLEOTIDE SEQUENCE</scope>
    <source>
        <strain evidence="3">CCAP 19/18</strain>
    </source>
</reference>